<evidence type="ECO:0000313" key="1">
    <source>
        <dbReference type="EMBL" id="PKU63744.1"/>
    </source>
</evidence>
<organism evidence="1 2">
    <name type="scientific">Dendrobium catenatum</name>
    <dbReference type="NCBI Taxonomy" id="906689"/>
    <lineage>
        <taxon>Eukaryota</taxon>
        <taxon>Viridiplantae</taxon>
        <taxon>Streptophyta</taxon>
        <taxon>Embryophyta</taxon>
        <taxon>Tracheophyta</taxon>
        <taxon>Spermatophyta</taxon>
        <taxon>Magnoliopsida</taxon>
        <taxon>Liliopsida</taxon>
        <taxon>Asparagales</taxon>
        <taxon>Orchidaceae</taxon>
        <taxon>Epidendroideae</taxon>
        <taxon>Malaxideae</taxon>
        <taxon>Dendrobiinae</taxon>
        <taxon>Dendrobium</taxon>
    </lineage>
</organism>
<dbReference type="AlphaFoldDB" id="A0A2I0VK08"/>
<keyword evidence="2" id="KW-1185">Reference proteome</keyword>
<sequence length="50" mass="5433">MGPRGNSSGGLYMMTIMFLAPKELTPEILCEAPKKKPTGGRFSGNFEKLT</sequence>
<proteinExistence type="predicted"/>
<accession>A0A2I0VK08</accession>
<evidence type="ECO:0000313" key="2">
    <source>
        <dbReference type="Proteomes" id="UP000233837"/>
    </source>
</evidence>
<gene>
    <name evidence="1" type="ORF">MA16_Dca023744</name>
</gene>
<reference evidence="1 2" key="1">
    <citation type="journal article" date="2016" name="Sci. Rep.">
        <title>The Dendrobium catenatum Lindl. genome sequence provides insights into polysaccharide synthase, floral development and adaptive evolution.</title>
        <authorList>
            <person name="Zhang G.Q."/>
            <person name="Xu Q."/>
            <person name="Bian C."/>
            <person name="Tsai W.C."/>
            <person name="Yeh C.M."/>
            <person name="Liu K.W."/>
            <person name="Yoshida K."/>
            <person name="Zhang L.S."/>
            <person name="Chang S.B."/>
            <person name="Chen F."/>
            <person name="Shi Y."/>
            <person name="Su Y.Y."/>
            <person name="Zhang Y.Q."/>
            <person name="Chen L.J."/>
            <person name="Yin Y."/>
            <person name="Lin M."/>
            <person name="Huang H."/>
            <person name="Deng H."/>
            <person name="Wang Z.W."/>
            <person name="Zhu S.L."/>
            <person name="Zhao X."/>
            <person name="Deng C."/>
            <person name="Niu S.C."/>
            <person name="Huang J."/>
            <person name="Wang M."/>
            <person name="Liu G.H."/>
            <person name="Yang H.J."/>
            <person name="Xiao X.J."/>
            <person name="Hsiao Y.Y."/>
            <person name="Wu W.L."/>
            <person name="Chen Y.Y."/>
            <person name="Mitsuda N."/>
            <person name="Ohme-Takagi M."/>
            <person name="Luo Y.B."/>
            <person name="Van de Peer Y."/>
            <person name="Liu Z.J."/>
        </authorList>
    </citation>
    <scope>NUCLEOTIDE SEQUENCE [LARGE SCALE GENOMIC DNA]</scope>
    <source>
        <tissue evidence="1">The whole plant</tissue>
    </source>
</reference>
<protein>
    <submittedName>
        <fullName evidence="1">Uncharacterized protein</fullName>
    </submittedName>
</protein>
<dbReference type="EMBL" id="KZ503461">
    <property type="protein sequence ID" value="PKU63744.1"/>
    <property type="molecule type" value="Genomic_DNA"/>
</dbReference>
<name>A0A2I0VK08_9ASPA</name>
<dbReference type="Proteomes" id="UP000233837">
    <property type="component" value="Unassembled WGS sequence"/>
</dbReference>
<reference evidence="1 2" key="2">
    <citation type="journal article" date="2017" name="Nature">
        <title>The Apostasia genome and the evolution of orchids.</title>
        <authorList>
            <person name="Zhang G.Q."/>
            <person name="Liu K.W."/>
            <person name="Li Z."/>
            <person name="Lohaus R."/>
            <person name="Hsiao Y.Y."/>
            <person name="Niu S.C."/>
            <person name="Wang J.Y."/>
            <person name="Lin Y.C."/>
            <person name="Xu Q."/>
            <person name="Chen L.J."/>
            <person name="Yoshida K."/>
            <person name="Fujiwara S."/>
            <person name="Wang Z.W."/>
            <person name="Zhang Y.Q."/>
            <person name="Mitsuda N."/>
            <person name="Wang M."/>
            <person name="Liu G.H."/>
            <person name="Pecoraro L."/>
            <person name="Huang H.X."/>
            <person name="Xiao X.J."/>
            <person name="Lin M."/>
            <person name="Wu X.Y."/>
            <person name="Wu W.L."/>
            <person name="Chen Y.Y."/>
            <person name="Chang S.B."/>
            <person name="Sakamoto S."/>
            <person name="Ohme-Takagi M."/>
            <person name="Yagi M."/>
            <person name="Zeng S.J."/>
            <person name="Shen C.Y."/>
            <person name="Yeh C.M."/>
            <person name="Luo Y.B."/>
            <person name="Tsai W.C."/>
            <person name="Van de Peer Y."/>
            <person name="Liu Z.J."/>
        </authorList>
    </citation>
    <scope>NUCLEOTIDE SEQUENCE [LARGE SCALE GENOMIC DNA]</scope>
    <source>
        <tissue evidence="1">The whole plant</tissue>
    </source>
</reference>